<organism evidence="1 2">
    <name type="scientific">Colletotrichum lupini</name>
    <dbReference type="NCBI Taxonomy" id="145971"/>
    <lineage>
        <taxon>Eukaryota</taxon>
        <taxon>Fungi</taxon>
        <taxon>Dikarya</taxon>
        <taxon>Ascomycota</taxon>
        <taxon>Pezizomycotina</taxon>
        <taxon>Sordariomycetes</taxon>
        <taxon>Hypocreomycetidae</taxon>
        <taxon>Glomerellales</taxon>
        <taxon>Glomerellaceae</taxon>
        <taxon>Colletotrichum</taxon>
        <taxon>Colletotrichum acutatum species complex</taxon>
    </lineage>
</organism>
<dbReference type="Proteomes" id="UP000830671">
    <property type="component" value="Chromosome 1"/>
</dbReference>
<protein>
    <submittedName>
        <fullName evidence="1">Uncharacterized protein</fullName>
    </submittedName>
</protein>
<sequence length="693" mass="77839">MGYNHHNPPATCRSWQDVNEQMRQWYDSAESVAFAYIEAPTASGKSTRLVNDLGRIAATSANKTTRALYSTSTVLEMARIQQWHARQRNDADNDPKIEIVADPTEMVGKVVPDEAACQLVIFDLDEDWGMEFTVAMLRLASVLPTKGMLRIVWLASVAFSDELKRAMRLFNEYNGSAITTLQLVYATRKFSLEAIKWESYEGEEWTDESTRQITTKVIADHMLQLRSAADYQSEVVLFGSDEGNVNDMKRAIDARIHSHVRGFMMSPDSIRVTRQRMAKGFEPSLGMRHIILQDAENTIIWDEQYLQSVLHRKPPPGSVHKAQAACAFAHDARNVTVHALLSPRAILNQKPRRRFEEEHLASFLLVALSTKGMTLQRAQRAFASNGRIWNPAIKRLQMLGYLHETVDSPVNYRVDAGASTATVGLIHLTGWHLSAAHFLSSITGLVPANARLVMCEMAAMNQAFHEGDALFSYDLERHKDEVLRGEPIEEEIAGLRDEVDHTFQTLFSRGSFWAAVGLYRAVKTAMEKEPAPVWRSRDKRMSISERAVQLVALRSNEMLCGVNARLGSSSGLADAELRPRDVFFIDRQFFCAWVHRLVLVNDLVNDPGELDNDPDMCLAWSSHSMSLVPGEPQGLFLFDATRQAEGGLFCLIGNCLVRSKGQTSLCMPRAFNLPTTRPWLEHMNLTIDTLSVG</sequence>
<evidence type="ECO:0000313" key="2">
    <source>
        <dbReference type="Proteomes" id="UP000830671"/>
    </source>
</evidence>
<keyword evidence="2" id="KW-1185">Reference proteome</keyword>
<dbReference type="AlphaFoldDB" id="A0A9Q8W6V5"/>
<proteinExistence type="predicted"/>
<dbReference type="RefSeq" id="XP_049135327.1">
    <property type="nucleotide sequence ID" value="XM_049279370.1"/>
</dbReference>
<dbReference type="EMBL" id="CP019471">
    <property type="protein sequence ID" value="UQC73673.1"/>
    <property type="molecule type" value="Genomic_DNA"/>
</dbReference>
<dbReference type="KEGG" id="clup:CLUP02_00318"/>
<gene>
    <name evidence="1" type="ORF">CLUP02_00318</name>
</gene>
<accession>A0A9Q8W6V5</accession>
<reference evidence="1" key="1">
    <citation type="journal article" date="2021" name="Mol. Plant Microbe Interact.">
        <title>Complete Genome Sequence of the Plant-Pathogenic Fungus Colletotrichum lupini.</title>
        <authorList>
            <person name="Baroncelli R."/>
            <person name="Pensec F."/>
            <person name="Da Lio D."/>
            <person name="Boufleur T."/>
            <person name="Vicente I."/>
            <person name="Sarrocco S."/>
            <person name="Picot A."/>
            <person name="Baraldi E."/>
            <person name="Sukno S."/>
            <person name="Thon M."/>
            <person name="Le Floch G."/>
        </authorList>
    </citation>
    <scope>NUCLEOTIDE SEQUENCE</scope>
    <source>
        <strain evidence="1">IMI 504893</strain>
    </source>
</reference>
<evidence type="ECO:0000313" key="1">
    <source>
        <dbReference type="EMBL" id="UQC73673.1"/>
    </source>
</evidence>
<name>A0A9Q8W6V5_9PEZI</name>
<dbReference type="GeneID" id="73334380"/>